<organism evidence="1 2">
    <name type="scientific">Halanaerobium saccharolyticum</name>
    <dbReference type="NCBI Taxonomy" id="43595"/>
    <lineage>
        <taxon>Bacteria</taxon>
        <taxon>Bacillati</taxon>
        <taxon>Bacillota</taxon>
        <taxon>Clostridia</taxon>
        <taxon>Halanaerobiales</taxon>
        <taxon>Halanaerobiaceae</taxon>
        <taxon>Halanaerobium</taxon>
    </lineage>
</organism>
<dbReference type="AlphaFoldDB" id="A0A4R6LKG6"/>
<dbReference type="EMBL" id="SNWX01000018">
    <property type="protein sequence ID" value="TDO85283.1"/>
    <property type="molecule type" value="Genomic_DNA"/>
</dbReference>
<evidence type="ECO:0000313" key="2">
    <source>
        <dbReference type="Proteomes" id="UP000295064"/>
    </source>
</evidence>
<reference evidence="1 2" key="1">
    <citation type="submission" date="2019-03" db="EMBL/GenBank/DDBJ databases">
        <title>Subsurface microbial communities from deep shales in Ohio and West Virginia, USA.</title>
        <authorList>
            <person name="Wrighton K."/>
        </authorList>
    </citation>
    <scope>NUCLEOTIDE SEQUENCE [LARGE SCALE GENOMIC DNA]</scope>
    <source>
        <strain evidence="1 2">MA284_T2</strain>
    </source>
</reference>
<protein>
    <submittedName>
        <fullName evidence="1">Uncharacterized protein</fullName>
    </submittedName>
</protein>
<evidence type="ECO:0000313" key="1">
    <source>
        <dbReference type="EMBL" id="TDO85283.1"/>
    </source>
</evidence>
<gene>
    <name evidence="1" type="ORF">DFR79_11849</name>
</gene>
<name>A0A4R6LKG6_9FIRM</name>
<sequence>MPQTKEEIKLDLYQKLAEAENEIKNGAELLDGKQVFLELRKKYQDFI</sequence>
<comment type="caution">
    <text evidence="1">The sequence shown here is derived from an EMBL/GenBank/DDBJ whole genome shotgun (WGS) entry which is preliminary data.</text>
</comment>
<accession>A0A4R6LKG6</accession>
<dbReference type="RefSeq" id="WP_166638035.1">
    <property type="nucleotide sequence ID" value="NZ_SNWX01000018.1"/>
</dbReference>
<dbReference type="Proteomes" id="UP000295064">
    <property type="component" value="Unassembled WGS sequence"/>
</dbReference>
<proteinExistence type="predicted"/>